<proteinExistence type="predicted"/>
<feature type="domain" description="Calx-beta" evidence="5">
    <location>
        <begin position="3"/>
        <end position="90"/>
    </location>
</feature>
<keyword evidence="4" id="KW-0813">Transport</keyword>
<keyword evidence="3" id="KW-0106">Calcium</keyword>
<evidence type="ECO:0000256" key="1">
    <source>
        <dbReference type="ARBA" id="ARBA00022729"/>
    </source>
</evidence>
<dbReference type="InterPro" id="IPR051171">
    <property type="entry name" value="CaCA"/>
</dbReference>
<dbReference type="SUPFAM" id="SSF63829">
    <property type="entry name" value="Calcium-dependent phosphotriesterase"/>
    <property type="match status" value="1"/>
</dbReference>
<evidence type="ECO:0000256" key="4">
    <source>
        <dbReference type="ARBA" id="ARBA00023065"/>
    </source>
</evidence>
<evidence type="ECO:0000256" key="3">
    <source>
        <dbReference type="ARBA" id="ARBA00022837"/>
    </source>
</evidence>
<dbReference type="InterPro" id="IPR013431">
    <property type="entry name" value="Delta_60_rpt"/>
</dbReference>
<evidence type="ECO:0000256" key="2">
    <source>
        <dbReference type="ARBA" id="ARBA00022737"/>
    </source>
</evidence>
<dbReference type="Pfam" id="PF17164">
    <property type="entry name" value="DUF5122"/>
    <property type="match status" value="2"/>
</dbReference>
<dbReference type="PANTHER" id="PTHR11878">
    <property type="entry name" value="SODIUM/CALCIUM EXCHANGER"/>
    <property type="match status" value="1"/>
</dbReference>
<dbReference type="SUPFAM" id="SSF141072">
    <property type="entry name" value="CalX-like"/>
    <property type="match status" value="1"/>
</dbReference>
<dbReference type="Gene3D" id="2.60.40.2030">
    <property type="match status" value="1"/>
</dbReference>
<name>A0A383E893_9ZZZZ</name>
<dbReference type="PANTHER" id="PTHR11878:SF65">
    <property type="entry name" value="NA_CA-EXCHANGE PROTEIN, ISOFORM G"/>
    <property type="match status" value="1"/>
</dbReference>
<evidence type="ECO:0000259" key="5">
    <source>
        <dbReference type="Pfam" id="PF03160"/>
    </source>
</evidence>
<dbReference type="EMBL" id="UINC01223440">
    <property type="protein sequence ID" value="SVE52640.1"/>
    <property type="molecule type" value="Genomic_DNA"/>
</dbReference>
<keyword evidence="2" id="KW-0677">Repeat</keyword>
<dbReference type="Gene3D" id="2.80.10.50">
    <property type="match status" value="2"/>
</dbReference>
<dbReference type="GO" id="GO:0007154">
    <property type="term" value="P:cell communication"/>
    <property type="evidence" value="ECO:0007669"/>
    <property type="project" value="InterPro"/>
</dbReference>
<keyword evidence="4" id="KW-0406">Ion transport</keyword>
<dbReference type="NCBIfam" id="TIGR02608">
    <property type="entry name" value="delta_60_rpt"/>
    <property type="match status" value="2"/>
</dbReference>
<dbReference type="Pfam" id="PF03160">
    <property type="entry name" value="Calx-beta"/>
    <property type="match status" value="1"/>
</dbReference>
<organism evidence="6">
    <name type="scientific">marine metagenome</name>
    <dbReference type="NCBI Taxonomy" id="408172"/>
    <lineage>
        <taxon>unclassified sequences</taxon>
        <taxon>metagenomes</taxon>
        <taxon>ecological metagenomes</taxon>
    </lineage>
</organism>
<dbReference type="GO" id="GO:0030001">
    <property type="term" value="P:metal ion transport"/>
    <property type="evidence" value="ECO:0007669"/>
    <property type="project" value="TreeGrafter"/>
</dbReference>
<feature type="non-terminal residue" evidence="6">
    <location>
        <position position="232"/>
    </location>
</feature>
<reference evidence="6" key="1">
    <citation type="submission" date="2018-05" db="EMBL/GenBank/DDBJ databases">
        <authorList>
            <person name="Lanie J.A."/>
            <person name="Ng W.-L."/>
            <person name="Kazmierczak K.M."/>
            <person name="Andrzejewski T.M."/>
            <person name="Davidsen T.M."/>
            <person name="Wayne K.J."/>
            <person name="Tettelin H."/>
            <person name="Glass J.I."/>
            <person name="Rusch D."/>
            <person name="Podicherti R."/>
            <person name="Tsui H.-C.T."/>
            <person name="Winkler M.E."/>
        </authorList>
    </citation>
    <scope>NUCLEOTIDE SEQUENCE</scope>
</reference>
<dbReference type="GO" id="GO:0016020">
    <property type="term" value="C:membrane"/>
    <property type="evidence" value="ECO:0007669"/>
    <property type="project" value="InterPro"/>
</dbReference>
<accession>A0A383E893</accession>
<dbReference type="AlphaFoldDB" id="A0A383E893"/>
<sequence>GLAESITVRYEVSNGSAIAGEDFVAASGVLEFAPGQTSATFELGILNDELAEGAETISLALDDPQPVRGRWEKAALGTPNMATLTVIDDETVNEPAGSVDTAFNPGAGANDFVNVVALLPDGKFMIGGDFTQVNGLFRDRLARLNADGTLDTTFDLGQGVDESVRAMTIQPDGRAILAGFFTSVNGESRNRIARLNYDGSVDGTFNPGGGADNPVHDVVLQSDGKVVIVGDF</sequence>
<dbReference type="InterPro" id="IPR038081">
    <property type="entry name" value="CalX-like_sf"/>
</dbReference>
<feature type="non-terminal residue" evidence="6">
    <location>
        <position position="1"/>
    </location>
</feature>
<gene>
    <name evidence="6" type="ORF">METZ01_LOCUS505494</name>
</gene>
<keyword evidence="1" id="KW-0732">Signal</keyword>
<dbReference type="InterPro" id="IPR003644">
    <property type="entry name" value="Calx_beta"/>
</dbReference>
<evidence type="ECO:0000313" key="6">
    <source>
        <dbReference type="EMBL" id="SVE52640.1"/>
    </source>
</evidence>
<protein>
    <recommendedName>
        <fullName evidence="5">Calx-beta domain-containing protein</fullName>
    </recommendedName>
</protein>